<dbReference type="EMBL" id="JBANRG010000065">
    <property type="protein sequence ID" value="KAK7440956.1"/>
    <property type="molecule type" value="Genomic_DNA"/>
</dbReference>
<evidence type="ECO:0000313" key="3">
    <source>
        <dbReference type="Proteomes" id="UP001498398"/>
    </source>
</evidence>
<dbReference type="Proteomes" id="UP001498398">
    <property type="component" value="Unassembled WGS sequence"/>
</dbReference>
<organism evidence="2 3">
    <name type="scientific">Marasmiellus scandens</name>
    <dbReference type="NCBI Taxonomy" id="2682957"/>
    <lineage>
        <taxon>Eukaryota</taxon>
        <taxon>Fungi</taxon>
        <taxon>Dikarya</taxon>
        <taxon>Basidiomycota</taxon>
        <taxon>Agaricomycotina</taxon>
        <taxon>Agaricomycetes</taxon>
        <taxon>Agaricomycetidae</taxon>
        <taxon>Agaricales</taxon>
        <taxon>Marasmiineae</taxon>
        <taxon>Omphalotaceae</taxon>
        <taxon>Marasmiellus</taxon>
    </lineage>
</organism>
<proteinExistence type="predicted"/>
<accession>A0ABR1IXY6</accession>
<name>A0ABR1IXY6_9AGAR</name>
<feature type="compositionally biased region" description="Basic and acidic residues" evidence="1">
    <location>
        <begin position="1"/>
        <end position="14"/>
    </location>
</feature>
<keyword evidence="3" id="KW-1185">Reference proteome</keyword>
<reference evidence="2 3" key="1">
    <citation type="submission" date="2024-01" db="EMBL/GenBank/DDBJ databases">
        <title>A draft genome for the cacao thread blight pathogen Marasmiellus scandens.</title>
        <authorList>
            <person name="Baruah I.K."/>
            <person name="Leung J."/>
            <person name="Bukari Y."/>
            <person name="Amoako-Attah I."/>
            <person name="Meinhardt L.W."/>
            <person name="Bailey B.A."/>
            <person name="Cohen S.P."/>
        </authorList>
    </citation>
    <scope>NUCLEOTIDE SEQUENCE [LARGE SCALE GENOMIC DNA]</scope>
    <source>
        <strain evidence="2 3">GH-19</strain>
    </source>
</reference>
<gene>
    <name evidence="2" type="ORF">VKT23_016733</name>
</gene>
<evidence type="ECO:0000313" key="2">
    <source>
        <dbReference type="EMBL" id="KAK7440956.1"/>
    </source>
</evidence>
<feature type="region of interest" description="Disordered" evidence="1">
    <location>
        <begin position="1"/>
        <end position="30"/>
    </location>
</feature>
<comment type="caution">
    <text evidence="2">The sequence shown here is derived from an EMBL/GenBank/DDBJ whole genome shotgun (WGS) entry which is preliminary data.</text>
</comment>
<evidence type="ECO:0000256" key="1">
    <source>
        <dbReference type="SAM" id="MobiDB-lite"/>
    </source>
</evidence>
<feature type="compositionally biased region" description="Polar residues" evidence="1">
    <location>
        <begin position="16"/>
        <end position="28"/>
    </location>
</feature>
<sequence length="145" mass="16565">MSRTTEDLEKRELPEFTSSDQHPPSGNQDEAAAVVAEFSGTFHQSKVKPRKGFLKSLFLPQDKEYMNAVHRDAAGVVYEDGGEEERKIKRTIDNRILPFLVLSFIFNVFDRTNIGNAHVIPEFNENFVSARSSPYSREGQFILHF</sequence>
<protein>
    <submittedName>
        <fullName evidence="2">Uncharacterized protein</fullName>
    </submittedName>
</protein>